<keyword evidence="2" id="KW-1185">Reference proteome</keyword>
<reference evidence="2" key="1">
    <citation type="submission" date="2016-02" db="EMBL/GenBank/DDBJ databases">
        <authorList>
            <person name="Rodrigo-Torres Lidia"/>
            <person name="Arahal R.David."/>
        </authorList>
    </citation>
    <scope>NUCLEOTIDE SEQUENCE [LARGE SCALE GENOMIC DNA]</scope>
    <source>
        <strain evidence="2">CECT 9029</strain>
    </source>
</reference>
<evidence type="ECO:0000313" key="1">
    <source>
        <dbReference type="EMBL" id="CZF84753.1"/>
    </source>
</evidence>
<sequence length="83" mass="9929">MNQSMYLRLAVFFVRMDIKREEAAWRKAHRRIRYVGEPLSEHLMRDIGFEKDGLSIGHTVAPQFKAQREVARMRRKLRLNLTT</sequence>
<accession>A0A128FD76</accession>
<dbReference type="OrthoDB" id="5828826at2"/>
<evidence type="ECO:0008006" key="3">
    <source>
        <dbReference type="Google" id="ProtNLM"/>
    </source>
</evidence>
<gene>
    <name evidence="1" type="ORF">GCE9029_04593</name>
</gene>
<proteinExistence type="predicted"/>
<dbReference type="Proteomes" id="UP000071641">
    <property type="component" value="Unassembled WGS sequence"/>
</dbReference>
<evidence type="ECO:0000313" key="2">
    <source>
        <dbReference type="Proteomes" id="UP000071641"/>
    </source>
</evidence>
<organism evidence="1 2">
    <name type="scientific">Grimontia celer</name>
    <dbReference type="NCBI Taxonomy" id="1796497"/>
    <lineage>
        <taxon>Bacteria</taxon>
        <taxon>Pseudomonadati</taxon>
        <taxon>Pseudomonadota</taxon>
        <taxon>Gammaproteobacteria</taxon>
        <taxon>Vibrionales</taxon>
        <taxon>Vibrionaceae</taxon>
        <taxon>Grimontia</taxon>
    </lineage>
</organism>
<dbReference type="EMBL" id="FIZX01000006">
    <property type="protein sequence ID" value="CZF84753.1"/>
    <property type="molecule type" value="Genomic_DNA"/>
</dbReference>
<dbReference type="RefSeq" id="WP_062667242.1">
    <property type="nucleotide sequence ID" value="NZ_FIZX01000006.1"/>
</dbReference>
<protein>
    <recommendedName>
        <fullName evidence="3">DUF1127 domain-containing protein</fullName>
    </recommendedName>
</protein>
<name>A0A128FD76_9GAMM</name>
<dbReference type="AlphaFoldDB" id="A0A128FD76"/>